<evidence type="ECO:0000256" key="2">
    <source>
        <dbReference type="SAM" id="Phobius"/>
    </source>
</evidence>
<dbReference type="InterPro" id="IPR027463">
    <property type="entry name" value="AcrB_DN_DC_subdom"/>
</dbReference>
<dbReference type="EMBL" id="CP116967">
    <property type="protein sequence ID" value="WNM56562.1"/>
    <property type="molecule type" value="Genomic_DNA"/>
</dbReference>
<feature type="transmembrane region" description="Helical" evidence="2">
    <location>
        <begin position="359"/>
        <end position="379"/>
    </location>
</feature>
<feature type="transmembrane region" description="Helical" evidence="2">
    <location>
        <begin position="519"/>
        <end position="538"/>
    </location>
</feature>
<reference evidence="3 4" key="1">
    <citation type="submission" date="2023-01" db="EMBL/GenBank/DDBJ databases">
        <title>Cultivation and genomic characterization of new, ubiquitous marine nitrite-oxidizing bacteria from the Nitrospirales.</title>
        <authorList>
            <person name="Mueller A.J."/>
            <person name="Daebeler A."/>
            <person name="Herbold C.W."/>
            <person name="Kirkegaard R.H."/>
            <person name="Daims H."/>
        </authorList>
    </citation>
    <scope>NUCLEOTIDE SEQUENCE [LARGE SCALE GENOMIC DNA]</scope>
    <source>
        <strain evidence="3 4">VA</strain>
    </source>
</reference>
<dbReference type="KEGG" id="nall:PP769_11280"/>
<gene>
    <name evidence="3" type="ORF">PP769_11280</name>
</gene>
<dbReference type="Gene3D" id="1.20.1640.10">
    <property type="entry name" value="Multidrug efflux transporter AcrB transmembrane domain"/>
    <property type="match status" value="2"/>
</dbReference>
<organism evidence="3 4">
    <name type="scientific">Candidatus Nitrospira allomarina</name>
    <dbReference type="NCBI Taxonomy" id="3020900"/>
    <lineage>
        <taxon>Bacteria</taxon>
        <taxon>Pseudomonadati</taxon>
        <taxon>Nitrospirota</taxon>
        <taxon>Nitrospiria</taxon>
        <taxon>Nitrospirales</taxon>
        <taxon>Nitrospiraceae</taxon>
        <taxon>Nitrospira</taxon>
    </lineage>
</organism>
<dbReference type="Gene3D" id="3.30.70.1320">
    <property type="entry name" value="Multidrug efflux transporter AcrB pore domain like"/>
    <property type="match status" value="1"/>
</dbReference>
<dbReference type="GO" id="GO:0005886">
    <property type="term" value="C:plasma membrane"/>
    <property type="evidence" value="ECO:0007669"/>
    <property type="project" value="TreeGrafter"/>
</dbReference>
<feature type="transmembrane region" description="Helical" evidence="2">
    <location>
        <begin position="968"/>
        <end position="987"/>
    </location>
</feature>
<keyword evidence="2" id="KW-1133">Transmembrane helix</keyword>
<dbReference type="SUPFAM" id="SSF82866">
    <property type="entry name" value="Multidrug efflux transporter AcrB transmembrane domain"/>
    <property type="match status" value="2"/>
</dbReference>
<feature type="region of interest" description="Disordered" evidence="1">
    <location>
        <begin position="1031"/>
        <end position="1052"/>
    </location>
</feature>
<feature type="transmembrane region" description="Helical" evidence="2">
    <location>
        <begin position="385"/>
        <end position="409"/>
    </location>
</feature>
<feature type="transmembrane region" description="Helical" evidence="2">
    <location>
        <begin position="430"/>
        <end position="450"/>
    </location>
</feature>
<keyword evidence="4" id="KW-1185">Reference proteome</keyword>
<dbReference type="GO" id="GO:0042910">
    <property type="term" value="F:xenobiotic transmembrane transporter activity"/>
    <property type="evidence" value="ECO:0007669"/>
    <property type="project" value="TreeGrafter"/>
</dbReference>
<dbReference type="AlphaFoldDB" id="A0AA96JQK9"/>
<dbReference type="Pfam" id="PF00873">
    <property type="entry name" value="ACR_tran"/>
    <property type="match status" value="1"/>
</dbReference>
<keyword evidence="2" id="KW-0472">Membrane</keyword>
<dbReference type="InterPro" id="IPR001036">
    <property type="entry name" value="Acrflvin-R"/>
</dbReference>
<dbReference type="PRINTS" id="PR00702">
    <property type="entry name" value="ACRIFLAVINRP"/>
</dbReference>
<dbReference type="PANTHER" id="PTHR32063">
    <property type="match status" value="1"/>
</dbReference>
<dbReference type="Gene3D" id="3.30.70.1430">
    <property type="entry name" value="Multidrug efflux transporter AcrB pore domain"/>
    <property type="match status" value="2"/>
</dbReference>
<sequence length="1052" mass="114089">MKLLLFALRRPLTIMVLVASMALFSYLVVKRMAIDIFPNLGLPAIYVAQPYGGMDPAQMEAYLVSFYEYHFLYITGIEHVESKSIQGAALMKLFFHPDTDMDQALAQTVAYVNRSRAFMPPGTVPPFISRFDAGSVPVGYLVFTSQSRSLKEIQDLALFRVRPMFSAVPGVSAPPPFGGTARTIVIKVNPERLRAFGMSPEEVVQAVRTGNMLMPAGNVRIGDLAYLTPVNSVVENITELEHLPIRLGSGPTVFLKDVGTVEDGEDIVTSYAMVNGRRTVYIPVTKRADASTLAVVDRIKASLPTFRDSVPDDIQISFEFDQSTYVTNAVKAVVVESVLGAVLTGLVVWLFLRSWRSSVIVVMTIPFALLSAVVALWATGQTINIMTLGGLALAVGILVDESTVTIENVHAHLSRGKSLGRAVKDSRGEVVMPLLLSMLSILAVFLPSFFMSGVAKALFVPLALALGFAMAASYILSTTLVPVLAVWLLGGHPKAEGRGCPTMPAWYINALNWTLSHKGLILIGYMLLSMATVGVLGAKLGSDIFPRVDTGQFQLRILAPDGTRVERTEMLTKEILETIKQEIGPEQINISLGFVGVHPSSYPVNTLYMWSSGPHEAVLLVALKRGSDVSLEQVKERLRELLPKRFPGTRYTFESGDIVTQVMNMGSPTPIEIAMSGPNMEANRAYAERVREELSHLSAIRDLRFGQPLDYPTLAVRVDRVRAGQLGVTAGEVARAVVSATSSTRFVEPMYWRDPQSGRAYQVQVEIPQSEFQSVQDMLNLPVKLEGGRGPLLRDVAEVVPGTSIGEYARYNMQRMVTIVANVTGEDLGRAADHIEVALNRVGPPPKGVRVDVRGQIAPMREMFVNLQLGLVLALLTIFLLLAANFQSWRSALVVLLTTPAVLMGVVLALTLFGTTLNIQSFLGEIMATGVAVANAILLVSFAEHHRRQGLSSLEAAREGACSRARPILMTGLAMMVGMLPMAMGIMEGGEQVAPLGQAVIGGLLFATVSSLLILPAVYAILEKRGGIQSPSLDPDDPTSIHYEPSHVTVPS</sequence>
<evidence type="ECO:0000256" key="1">
    <source>
        <dbReference type="SAM" id="MobiDB-lite"/>
    </source>
</evidence>
<accession>A0AA96JQK9</accession>
<proteinExistence type="predicted"/>
<dbReference type="PANTHER" id="PTHR32063:SF8">
    <property type="entry name" value="CATION EFFLUX PROTEIN"/>
    <property type="match status" value="1"/>
</dbReference>
<feature type="transmembrane region" description="Helical" evidence="2">
    <location>
        <begin position="891"/>
        <end position="913"/>
    </location>
</feature>
<feature type="transmembrane region" description="Helical" evidence="2">
    <location>
        <begin position="332"/>
        <end position="352"/>
    </location>
</feature>
<dbReference type="SUPFAM" id="SSF82693">
    <property type="entry name" value="Multidrug efflux transporter AcrB pore domain, PN1, PN2, PC1 and PC2 subdomains"/>
    <property type="match status" value="2"/>
</dbReference>
<protein>
    <submittedName>
        <fullName evidence="3">Efflux RND transporter permease subunit</fullName>
    </submittedName>
</protein>
<name>A0AA96JQK9_9BACT</name>
<feature type="transmembrane region" description="Helical" evidence="2">
    <location>
        <begin position="999"/>
        <end position="1022"/>
    </location>
</feature>
<dbReference type="Gene3D" id="3.30.70.1440">
    <property type="entry name" value="Multidrug efflux transporter AcrB pore domain"/>
    <property type="match status" value="1"/>
</dbReference>
<feature type="transmembrane region" description="Helical" evidence="2">
    <location>
        <begin position="863"/>
        <end position="884"/>
    </location>
</feature>
<keyword evidence="2" id="KW-0812">Transmembrane</keyword>
<dbReference type="Proteomes" id="UP001302719">
    <property type="component" value="Chromosome"/>
</dbReference>
<evidence type="ECO:0000313" key="3">
    <source>
        <dbReference type="EMBL" id="WNM56562.1"/>
    </source>
</evidence>
<feature type="transmembrane region" description="Helical" evidence="2">
    <location>
        <begin position="462"/>
        <end position="489"/>
    </location>
</feature>
<feature type="transmembrane region" description="Helical" evidence="2">
    <location>
        <begin position="12"/>
        <end position="29"/>
    </location>
</feature>
<dbReference type="RefSeq" id="WP_312640158.1">
    <property type="nucleotide sequence ID" value="NZ_CP116967.1"/>
</dbReference>
<dbReference type="SUPFAM" id="SSF82714">
    <property type="entry name" value="Multidrug efflux transporter AcrB TolC docking domain, DN and DC subdomains"/>
    <property type="match status" value="2"/>
</dbReference>
<feature type="transmembrane region" description="Helical" evidence="2">
    <location>
        <begin position="919"/>
        <end position="943"/>
    </location>
</feature>
<evidence type="ECO:0000313" key="4">
    <source>
        <dbReference type="Proteomes" id="UP001302719"/>
    </source>
</evidence>
<dbReference type="Gene3D" id="3.30.2090.10">
    <property type="entry name" value="Multidrug efflux transporter AcrB TolC docking domain, DN and DC subdomains"/>
    <property type="match status" value="2"/>
</dbReference>